<dbReference type="AlphaFoldDB" id="A0A402ATB7"/>
<proteinExistence type="predicted"/>
<comment type="caution">
    <text evidence="3">The sequence shown here is derived from an EMBL/GenBank/DDBJ whole genome shotgun (WGS) entry which is preliminary data.</text>
</comment>
<reference evidence="4" key="1">
    <citation type="submission" date="2018-12" db="EMBL/GenBank/DDBJ databases">
        <title>Tengunoibacter tsumagoiensis gen. nov., sp. nov., Dictyobacter kobayashii sp. nov., D. alpinus sp. nov., and D. joshuensis sp. nov. and description of Dictyobacteraceae fam. nov. within the order Ktedonobacterales isolated from Tengu-no-mugimeshi.</title>
        <authorList>
            <person name="Wang C.M."/>
            <person name="Zheng Y."/>
            <person name="Sakai Y."/>
            <person name="Toyoda A."/>
            <person name="Minakuchi Y."/>
            <person name="Abe K."/>
            <person name="Yokota A."/>
            <person name="Yabe S."/>
        </authorList>
    </citation>
    <scope>NUCLEOTIDE SEQUENCE [LARGE SCALE GENOMIC DNA]</scope>
    <source>
        <strain evidence="4">Uno11</strain>
    </source>
</reference>
<feature type="domain" description="ChsH2 C-terminal OB-fold" evidence="1">
    <location>
        <begin position="57"/>
        <end position="121"/>
    </location>
</feature>
<dbReference type="EMBL" id="BIFS01000002">
    <property type="protein sequence ID" value="GCE22358.1"/>
    <property type="molecule type" value="Genomic_DNA"/>
</dbReference>
<dbReference type="PANTHER" id="PTHR34075">
    <property type="entry name" value="BLR3430 PROTEIN"/>
    <property type="match status" value="1"/>
</dbReference>
<feature type="domain" description="ChsH2 rubredoxin-like zinc ribbon" evidence="2">
    <location>
        <begin position="20"/>
        <end position="55"/>
    </location>
</feature>
<dbReference type="InterPro" id="IPR012340">
    <property type="entry name" value="NA-bd_OB-fold"/>
</dbReference>
<name>A0A402ATB7_9CHLR</name>
<dbReference type="SUPFAM" id="SSF50249">
    <property type="entry name" value="Nucleic acid-binding proteins"/>
    <property type="match status" value="1"/>
</dbReference>
<dbReference type="PANTHER" id="PTHR34075:SF5">
    <property type="entry name" value="BLR3430 PROTEIN"/>
    <property type="match status" value="1"/>
</dbReference>
<dbReference type="Gene3D" id="6.10.30.10">
    <property type="match status" value="1"/>
</dbReference>
<dbReference type="Pfam" id="PF12172">
    <property type="entry name" value="zf-ChsH2"/>
    <property type="match status" value="1"/>
</dbReference>
<sequence length="136" mass="15441">MPEQLPISLLQQDSDSRPYWEGLAQGELRIQRCTSCSRAVFYPRALCPHCHASTLSWIVTTGKGEIYSYTVVHQAYGPFATDLPFVVAIIELEEGVRMMSRLVETPRERIQIGAAVQVSFQSVEENFTLPYFQLLE</sequence>
<evidence type="ECO:0000313" key="4">
    <source>
        <dbReference type="Proteomes" id="UP000287188"/>
    </source>
</evidence>
<keyword evidence="4" id="KW-1185">Reference proteome</keyword>
<evidence type="ECO:0000259" key="2">
    <source>
        <dbReference type="Pfam" id="PF12172"/>
    </source>
</evidence>
<accession>A0A402ATB7</accession>
<protein>
    <recommendedName>
        <fullName evidence="5">DNA-binding protein</fullName>
    </recommendedName>
</protein>
<dbReference type="RefSeq" id="WP_126555066.1">
    <property type="nucleotide sequence ID" value="NZ_BIFS01000002.1"/>
</dbReference>
<organism evidence="3 4">
    <name type="scientific">Dictyobacter kobayashii</name>
    <dbReference type="NCBI Taxonomy" id="2014872"/>
    <lineage>
        <taxon>Bacteria</taxon>
        <taxon>Bacillati</taxon>
        <taxon>Chloroflexota</taxon>
        <taxon>Ktedonobacteria</taxon>
        <taxon>Ktedonobacterales</taxon>
        <taxon>Dictyobacteraceae</taxon>
        <taxon>Dictyobacter</taxon>
    </lineage>
</organism>
<dbReference type="InterPro" id="IPR052513">
    <property type="entry name" value="Thioester_dehydratase-like"/>
</dbReference>
<dbReference type="Pfam" id="PF01796">
    <property type="entry name" value="OB_ChsH2_C"/>
    <property type="match status" value="1"/>
</dbReference>
<dbReference type="InterPro" id="IPR002878">
    <property type="entry name" value="ChsH2_C"/>
</dbReference>
<evidence type="ECO:0000259" key="1">
    <source>
        <dbReference type="Pfam" id="PF01796"/>
    </source>
</evidence>
<evidence type="ECO:0008006" key="5">
    <source>
        <dbReference type="Google" id="ProtNLM"/>
    </source>
</evidence>
<dbReference type="Proteomes" id="UP000287188">
    <property type="component" value="Unassembled WGS sequence"/>
</dbReference>
<evidence type="ECO:0000313" key="3">
    <source>
        <dbReference type="EMBL" id="GCE22358.1"/>
    </source>
</evidence>
<dbReference type="InterPro" id="IPR022002">
    <property type="entry name" value="ChsH2_Znr"/>
</dbReference>
<gene>
    <name evidence="3" type="ORF">KDK_61580</name>
</gene>
<dbReference type="OrthoDB" id="7595207at2"/>